<keyword evidence="5" id="KW-1185">Reference proteome</keyword>
<reference evidence="4 5" key="1">
    <citation type="journal article" date="2015" name="Stand. Genomic Sci.">
        <title>High quality draft genome sequence of the moderately halophilic bacterium Pontibacillus yanchengensis Y32(T) and comparison among Pontibacillus genomes.</title>
        <authorList>
            <person name="Huang J."/>
            <person name="Qiao Z.X."/>
            <person name="Tang J.W."/>
            <person name="Wang G."/>
        </authorList>
    </citation>
    <scope>NUCLEOTIDE SEQUENCE [LARGE SCALE GENOMIC DNA]</scope>
    <source>
        <strain evidence="4 5">Y32</strain>
    </source>
</reference>
<feature type="domain" description="Competence protein CoiA nuclease-like" evidence="1">
    <location>
        <begin position="67"/>
        <end position="223"/>
    </location>
</feature>
<dbReference type="STRING" id="1385514.N782_15505"/>
<evidence type="ECO:0000259" key="1">
    <source>
        <dbReference type="Pfam" id="PF06054"/>
    </source>
</evidence>
<dbReference type="OrthoDB" id="3784230at2"/>
<dbReference type="AlphaFoldDB" id="A0A0A2TK00"/>
<dbReference type="InterPro" id="IPR021176">
    <property type="entry name" value="Competence-induced_CoiA"/>
</dbReference>
<dbReference type="PIRSF" id="PIRSF007487">
    <property type="entry name" value="Competence-induced_CoiA_bac"/>
    <property type="match status" value="1"/>
</dbReference>
<dbReference type="InterPro" id="IPR057253">
    <property type="entry name" value="CoiA-like_N"/>
</dbReference>
<dbReference type="InterPro" id="IPR010330">
    <property type="entry name" value="CoiA_nuc"/>
</dbReference>
<evidence type="ECO:0000259" key="2">
    <source>
        <dbReference type="Pfam" id="PF25164"/>
    </source>
</evidence>
<evidence type="ECO:0008006" key="6">
    <source>
        <dbReference type="Google" id="ProtNLM"/>
    </source>
</evidence>
<dbReference type="InterPro" id="IPR057252">
    <property type="entry name" value="CoiA_C"/>
</dbReference>
<organism evidence="4 5">
    <name type="scientific">Pontibacillus yanchengensis Y32</name>
    <dbReference type="NCBI Taxonomy" id="1385514"/>
    <lineage>
        <taxon>Bacteria</taxon>
        <taxon>Bacillati</taxon>
        <taxon>Bacillota</taxon>
        <taxon>Bacilli</taxon>
        <taxon>Bacillales</taxon>
        <taxon>Bacillaceae</taxon>
        <taxon>Pontibacillus</taxon>
    </lineage>
</organism>
<dbReference type="EMBL" id="AVBF01000003">
    <property type="protein sequence ID" value="KGP74401.1"/>
    <property type="molecule type" value="Genomic_DNA"/>
</dbReference>
<comment type="caution">
    <text evidence="4">The sequence shown here is derived from an EMBL/GenBank/DDBJ whole genome shotgun (WGS) entry which is preliminary data.</text>
</comment>
<feature type="domain" description="Competence protein CoiA-like N-terminal" evidence="2">
    <location>
        <begin position="16"/>
        <end position="60"/>
    </location>
</feature>
<accession>A0A0A2TK00</accession>
<dbReference type="eggNOG" id="COG4469">
    <property type="taxonomic scope" value="Bacteria"/>
</dbReference>
<gene>
    <name evidence="4" type="ORF">N782_15505</name>
</gene>
<dbReference type="Pfam" id="PF25164">
    <property type="entry name" value="CoiA_N"/>
    <property type="match status" value="1"/>
</dbReference>
<evidence type="ECO:0000313" key="4">
    <source>
        <dbReference type="EMBL" id="KGP74401.1"/>
    </source>
</evidence>
<feature type="domain" description="Competence protein CoiA C-terminal" evidence="3">
    <location>
        <begin position="235"/>
        <end position="297"/>
    </location>
</feature>
<protein>
    <recommendedName>
        <fullName evidence="6">Competence protein CoiA</fullName>
    </recommendedName>
</protein>
<name>A0A0A2TK00_9BACI</name>
<sequence length="390" mass="45715">MLKAVNQLGKEFLLMDFSIQQISHLRSTENFLCPICKEGVLVKAGAKVVPHFAHKPHSMCVNASTGEGNYHERGKIHLFKWFKSQGYNVALEAYIPEINQRPDIFLTINKRKIAIEYQCCRISPEMMLARTRGYKRYGIIPIWILGGNRLNRKRTNTSSFSSFDQLFFHQFQSNSPMSVYYYCPDAKQFSIFQNPYPISKTKMIGTFDFYPIQFINFPQLLNLQNNFSPNVLLDIWLKEKHSFRKRPHYIIKASRAYSFHQYLYLRGYHASLLPSIIHLPIPNLSPNEEPYSWQARWVIEHLLPLPLGERINVIDSPTMRYPLLNKQPKPQLAYARLLTKIGLLKHIQGNIFEKRREVQFPRTLHDGIKQDEELIKLLKSTIKEQLESEE</sequence>
<dbReference type="Proteomes" id="UP000030147">
    <property type="component" value="Unassembled WGS sequence"/>
</dbReference>
<dbReference type="RefSeq" id="WP_036815635.1">
    <property type="nucleotide sequence ID" value="NZ_AVBF01000003.1"/>
</dbReference>
<dbReference type="Pfam" id="PF06054">
    <property type="entry name" value="CoiA_nuc"/>
    <property type="match status" value="1"/>
</dbReference>
<dbReference type="Pfam" id="PF25166">
    <property type="entry name" value="CoiA_C"/>
    <property type="match status" value="1"/>
</dbReference>
<evidence type="ECO:0000313" key="5">
    <source>
        <dbReference type="Proteomes" id="UP000030147"/>
    </source>
</evidence>
<evidence type="ECO:0000259" key="3">
    <source>
        <dbReference type="Pfam" id="PF25166"/>
    </source>
</evidence>
<proteinExistence type="predicted"/>